<dbReference type="EMBL" id="WTYE01000001">
    <property type="protein sequence ID" value="MXP30876.1"/>
    <property type="molecule type" value="Genomic_DNA"/>
</dbReference>
<comment type="subcellular location">
    <subcellularLocation>
        <location evidence="1">Periplasm</location>
    </subcellularLocation>
</comment>
<evidence type="ECO:0000313" key="7">
    <source>
        <dbReference type="EMBL" id="MXP30876.1"/>
    </source>
</evidence>
<evidence type="ECO:0000259" key="5">
    <source>
        <dbReference type="Pfam" id="PF07940"/>
    </source>
</evidence>
<dbReference type="PANTHER" id="PTHR39210:SF1">
    <property type="entry name" value="HEPARIN-SULFATE LYASE"/>
    <property type="match status" value="1"/>
</dbReference>
<dbReference type="AlphaFoldDB" id="A0A845AQU3"/>
<evidence type="ECO:0000313" key="8">
    <source>
        <dbReference type="EMBL" id="MXP33636.1"/>
    </source>
</evidence>
<evidence type="ECO:0000256" key="2">
    <source>
        <dbReference type="ARBA" id="ARBA00022729"/>
    </source>
</evidence>
<feature type="domain" description="Heparin-sulfate lyase N-terminal" evidence="6">
    <location>
        <begin position="155"/>
        <end position="287"/>
    </location>
</feature>
<dbReference type="InterPro" id="IPR031680">
    <property type="entry name" value="Hepar_II_III_N"/>
</dbReference>
<evidence type="ECO:0000256" key="1">
    <source>
        <dbReference type="ARBA" id="ARBA00004418"/>
    </source>
</evidence>
<comment type="caution">
    <text evidence="7">The sequence shown here is derived from an EMBL/GenBank/DDBJ whole genome shotgun (WGS) entry which is preliminary data.</text>
</comment>
<dbReference type="Pfam" id="PF16889">
    <property type="entry name" value="Hepar_II_III_N"/>
    <property type="match status" value="1"/>
</dbReference>
<name>A0A845AQU3_9SPHN</name>
<dbReference type="SUPFAM" id="SSF48230">
    <property type="entry name" value="Chondroitin AC/alginate lyase"/>
    <property type="match status" value="1"/>
</dbReference>
<dbReference type="GO" id="GO:0042597">
    <property type="term" value="C:periplasmic space"/>
    <property type="evidence" value="ECO:0007669"/>
    <property type="project" value="UniProtKB-SubCell"/>
</dbReference>
<accession>A0A845AQU3</accession>
<protein>
    <submittedName>
        <fullName evidence="7">Heparinase</fullName>
    </submittedName>
</protein>
<evidence type="ECO:0000256" key="3">
    <source>
        <dbReference type="ARBA" id="ARBA00022764"/>
    </source>
</evidence>
<evidence type="ECO:0000259" key="6">
    <source>
        <dbReference type="Pfam" id="PF16889"/>
    </source>
</evidence>
<proteinExistence type="predicted"/>
<keyword evidence="2" id="KW-0732">Signal</keyword>
<keyword evidence="4" id="KW-0456">Lyase</keyword>
<dbReference type="PANTHER" id="PTHR39210">
    <property type="entry name" value="HEPARIN-SULFATE LYASE"/>
    <property type="match status" value="1"/>
</dbReference>
<dbReference type="Gene3D" id="2.70.98.70">
    <property type="match status" value="1"/>
</dbReference>
<dbReference type="InterPro" id="IPR012480">
    <property type="entry name" value="Hepar_II_III_C"/>
</dbReference>
<reference evidence="7 9" key="1">
    <citation type="submission" date="2019-12" db="EMBL/GenBank/DDBJ databases">
        <title>Genomic-based taxomic classification of the family Erythrobacteraceae.</title>
        <authorList>
            <person name="Xu L."/>
        </authorList>
    </citation>
    <scope>NUCLEOTIDE SEQUENCE [LARGE SCALE GENOMIC DNA]</scope>
    <source>
        <strain evidence="7 9">JCM 16677</strain>
    </source>
</reference>
<keyword evidence="3" id="KW-0574">Periplasm</keyword>
<dbReference type="Proteomes" id="UP000446786">
    <property type="component" value="Unassembled WGS sequence"/>
</dbReference>
<evidence type="ECO:0000313" key="9">
    <source>
        <dbReference type="Proteomes" id="UP000446786"/>
    </source>
</evidence>
<dbReference type="GO" id="GO:0016829">
    <property type="term" value="F:lyase activity"/>
    <property type="evidence" value="ECO:0007669"/>
    <property type="project" value="UniProtKB-KW"/>
</dbReference>
<dbReference type="Pfam" id="PF07940">
    <property type="entry name" value="Hepar_II_III_C"/>
    <property type="match status" value="1"/>
</dbReference>
<dbReference type="Gene3D" id="1.50.10.100">
    <property type="entry name" value="Chondroitin AC/alginate lyase"/>
    <property type="match status" value="1"/>
</dbReference>
<dbReference type="EMBL" id="WTYE01000001">
    <property type="protein sequence ID" value="MXP33636.1"/>
    <property type="molecule type" value="Genomic_DNA"/>
</dbReference>
<organism evidence="7 9">
    <name type="scientific">Parerythrobacter jejuensis</name>
    <dbReference type="NCBI Taxonomy" id="795812"/>
    <lineage>
        <taxon>Bacteria</taxon>
        <taxon>Pseudomonadati</taxon>
        <taxon>Pseudomonadota</taxon>
        <taxon>Alphaproteobacteria</taxon>
        <taxon>Sphingomonadales</taxon>
        <taxon>Erythrobacteraceae</taxon>
        <taxon>Parerythrobacter</taxon>
    </lineage>
</organism>
<feature type="domain" description="Heparinase II/III-like C-terminal" evidence="5">
    <location>
        <begin position="322"/>
        <end position="524"/>
    </location>
</feature>
<evidence type="ECO:0000256" key="4">
    <source>
        <dbReference type="ARBA" id="ARBA00023239"/>
    </source>
</evidence>
<gene>
    <name evidence="7" type="ORF">GRI94_03455</name>
    <name evidence="8" type="ORF">GRI94_17545</name>
</gene>
<keyword evidence="9" id="KW-1185">Reference proteome</keyword>
<dbReference type="InterPro" id="IPR008929">
    <property type="entry name" value="Chondroitin_lyas"/>
</dbReference>
<sequence>MLARISLYFHTLRYMRLEQVWHQLLLRFRKVKVDSAAAPPVDLQVAAWRRPAARAQSLLAPGSFHFLNQPGDLAEIGWKDDRRELLWRYNQHYFDDLNALHAAERADMHQDLIDNWLADNSAGDRPAFDPYPTSLRLVNWCKWLFAGHSPRPEMMQSMAVQARHLAQDLEYHLLGNHLLANAKALVFAGSVFEAAEAEEWRNCGLKILAREIPEQVLPDGGNFELSTMYHALGFEDVLDLINLSLAKPQLIDSRTVAYWRRTAAEMRFWLESMCHPDGEISNFNDAALGIAPPVDELLRYADALGVSGNPGRGVVAVGDSAIWLRDSGYVRIESSGAVLLCDVAQVGPDYLPAHGHADTLSFELSVNGERLIVNGGTSCYGTSAERLAERGTRAHSTVTVGAANSSEVWGGFRVARRARPIGVKVEESATGVSVSAAHDGYARLPGSPRHKRTWQLDGSSLTVSDEVMPASEAVAQYLFHPARRISVSGPAGFNLDRIKIDALCGDAQLTTGKHSAEFGRKEDTAALHVRLVGGHAHLRIVWQPLQ</sequence>